<evidence type="ECO:0000313" key="8">
    <source>
        <dbReference type="Proteomes" id="UP000244060"/>
    </source>
</evidence>
<dbReference type="HAMAP" id="MF_00074">
    <property type="entry name" value="16SrRNA_methyltr_G"/>
    <property type="match status" value="1"/>
</dbReference>
<evidence type="ECO:0000256" key="5">
    <source>
        <dbReference type="ARBA" id="ARBA00022691"/>
    </source>
</evidence>
<name>A0A2T5K884_9RHOB</name>
<feature type="binding site" evidence="6">
    <location>
        <begin position="127"/>
        <end position="128"/>
    </location>
    <ligand>
        <name>S-adenosyl-L-methionine</name>
        <dbReference type="ChEBI" id="CHEBI:59789"/>
    </ligand>
</feature>
<dbReference type="Proteomes" id="UP000244060">
    <property type="component" value="Unassembled WGS sequence"/>
</dbReference>
<dbReference type="EC" id="2.1.1.170" evidence="6"/>
<feature type="binding site" evidence="6">
    <location>
        <position position="78"/>
    </location>
    <ligand>
        <name>S-adenosyl-L-methionine</name>
        <dbReference type="ChEBI" id="CHEBI:59789"/>
    </ligand>
</feature>
<keyword evidence="3 6" id="KW-0489">Methyltransferase</keyword>
<evidence type="ECO:0000256" key="2">
    <source>
        <dbReference type="ARBA" id="ARBA00022552"/>
    </source>
</evidence>
<sequence>MTEDDFKVAEALNVSRETLGKLEQYADLVRKWNSAINLIGRSTEGQIWIRHIQDSAQLWGLRAAPFGTWLDLGSGGGLPGIVLATIATEKAPESRFVLVESDQRKATFLRTAARTLCLNVTVHAARVEQLPPQRADVISARALAPLTDLCALAAPHLAPEGMCLFPKGANHASEIAAARLSWNMEPEIHPSVTDPSAVILKLKAMAHV</sequence>
<comment type="subcellular location">
    <subcellularLocation>
        <location evidence="6">Cytoplasm</location>
    </subcellularLocation>
</comment>
<evidence type="ECO:0000256" key="1">
    <source>
        <dbReference type="ARBA" id="ARBA00022490"/>
    </source>
</evidence>
<keyword evidence="4 6" id="KW-0808">Transferase</keyword>
<dbReference type="OrthoDB" id="9808773at2"/>
<comment type="catalytic activity">
    <reaction evidence="6">
        <text>guanosine(527) in 16S rRNA + S-adenosyl-L-methionine = N(7)-methylguanosine(527) in 16S rRNA + S-adenosyl-L-homocysteine</text>
        <dbReference type="Rhea" id="RHEA:42732"/>
        <dbReference type="Rhea" id="RHEA-COMP:10209"/>
        <dbReference type="Rhea" id="RHEA-COMP:10210"/>
        <dbReference type="ChEBI" id="CHEBI:57856"/>
        <dbReference type="ChEBI" id="CHEBI:59789"/>
        <dbReference type="ChEBI" id="CHEBI:74269"/>
        <dbReference type="ChEBI" id="CHEBI:74480"/>
        <dbReference type="EC" id="2.1.1.170"/>
    </reaction>
</comment>
<evidence type="ECO:0000256" key="4">
    <source>
        <dbReference type="ARBA" id="ARBA00022679"/>
    </source>
</evidence>
<dbReference type="RefSeq" id="WP_108220858.1">
    <property type="nucleotide sequence ID" value="NZ_CP090021.1"/>
</dbReference>
<keyword evidence="2 6" id="KW-0698">rRNA processing</keyword>
<keyword evidence="5 6" id="KW-0949">S-adenosyl-L-methionine</keyword>
<dbReference type="NCBIfam" id="TIGR00138">
    <property type="entry name" value="rsmG_gidB"/>
    <property type="match status" value="1"/>
</dbReference>
<gene>
    <name evidence="6" type="primary">rsmG</name>
    <name evidence="7" type="ORF">C8J28_10758</name>
</gene>
<organism evidence="7 8">
    <name type="scientific">Cereibacter azotoformans</name>
    <dbReference type="NCBI Taxonomy" id="43057"/>
    <lineage>
        <taxon>Bacteria</taxon>
        <taxon>Pseudomonadati</taxon>
        <taxon>Pseudomonadota</taxon>
        <taxon>Alphaproteobacteria</taxon>
        <taxon>Rhodobacterales</taxon>
        <taxon>Paracoccaceae</taxon>
        <taxon>Cereibacter</taxon>
    </lineage>
</organism>
<dbReference type="Pfam" id="PF02527">
    <property type="entry name" value="GidB"/>
    <property type="match status" value="1"/>
</dbReference>
<dbReference type="PANTHER" id="PTHR31760">
    <property type="entry name" value="S-ADENOSYL-L-METHIONINE-DEPENDENT METHYLTRANSFERASES SUPERFAMILY PROTEIN"/>
    <property type="match status" value="1"/>
</dbReference>
<comment type="similarity">
    <text evidence="6">Belongs to the methyltransferase superfamily. RNA methyltransferase RsmG family.</text>
</comment>
<feature type="binding site" evidence="6">
    <location>
        <position position="141"/>
    </location>
    <ligand>
        <name>S-adenosyl-L-methionine</name>
        <dbReference type="ChEBI" id="CHEBI:59789"/>
    </ligand>
</feature>
<comment type="caution">
    <text evidence="6">Lacks conserved residue(s) required for the propagation of feature annotation.</text>
</comment>
<protein>
    <recommendedName>
        <fullName evidence="6">Ribosomal RNA small subunit methyltransferase G</fullName>
        <ecNumber evidence="6">2.1.1.170</ecNumber>
    </recommendedName>
    <alternativeName>
        <fullName evidence="6">16S rRNA 7-methylguanosine methyltransferase</fullName>
        <shortName evidence="6">16S rRNA m7G methyltransferase</shortName>
    </alternativeName>
</protein>
<comment type="caution">
    <text evidence="7">The sequence shown here is derived from an EMBL/GenBank/DDBJ whole genome shotgun (WGS) entry which is preliminary data.</text>
</comment>
<evidence type="ECO:0000313" key="7">
    <source>
        <dbReference type="EMBL" id="PTR18634.1"/>
    </source>
</evidence>
<dbReference type="EMBL" id="QAOT01000007">
    <property type="protein sequence ID" value="PTR18634.1"/>
    <property type="molecule type" value="Genomic_DNA"/>
</dbReference>
<dbReference type="InterPro" id="IPR029063">
    <property type="entry name" value="SAM-dependent_MTases_sf"/>
</dbReference>
<dbReference type="InterPro" id="IPR003682">
    <property type="entry name" value="rRNA_ssu_MeTfrase_G"/>
</dbReference>
<dbReference type="GO" id="GO:0070043">
    <property type="term" value="F:rRNA (guanine-N7-)-methyltransferase activity"/>
    <property type="evidence" value="ECO:0007669"/>
    <property type="project" value="UniProtKB-UniRule"/>
</dbReference>
<comment type="function">
    <text evidence="6">Specifically methylates the N7 position of guanine in position 527 of 16S rRNA.</text>
</comment>
<accession>A0A2T5K884</accession>
<proteinExistence type="inferred from homology"/>
<evidence type="ECO:0000256" key="6">
    <source>
        <dbReference type="HAMAP-Rule" id="MF_00074"/>
    </source>
</evidence>
<dbReference type="SUPFAM" id="SSF53335">
    <property type="entry name" value="S-adenosyl-L-methionine-dependent methyltransferases"/>
    <property type="match status" value="1"/>
</dbReference>
<dbReference type="AlphaFoldDB" id="A0A2T5K884"/>
<dbReference type="GO" id="GO:0005829">
    <property type="term" value="C:cytosol"/>
    <property type="evidence" value="ECO:0007669"/>
    <property type="project" value="TreeGrafter"/>
</dbReference>
<keyword evidence="1 6" id="KW-0963">Cytoplasm</keyword>
<keyword evidence="8" id="KW-1185">Reference proteome</keyword>
<dbReference type="PIRSF" id="PIRSF003078">
    <property type="entry name" value="GidB"/>
    <property type="match status" value="1"/>
</dbReference>
<feature type="binding site" evidence="6">
    <location>
        <position position="73"/>
    </location>
    <ligand>
        <name>S-adenosyl-L-methionine</name>
        <dbReference type="ChEBI" id="CHEBI:59789"/>
    </ligand>
</feature>
<dbReference type="Gene3D" id="3.40.50.150">
    <property type="entry name" value="Vaccinia Virus protein VP39"/>
    <property type="match status" value="1"/>
</dbReference>
<dbReference type="PANTHER" id="PTHR31760:SF0">
    <property type="entry name" value="S-ADENOSYL-L-METHIONINE-DEPENDENT METHYLTRANSFERASES SUPERFAMILY PROTEIN"/>
    <property type="match status" value="1"/>
</dbReference>
<reference evidence="7 8" key="1">
    <citation type="submission" date="2018-04" db="EMBL/GenBank/DDBJ databases">
        <title>Genomic Encyclopedia of Type Strains, Phase III (KMG-III): the genomes of soil and plant-associated and newly described type strains.</title>
        <authorList>
            <person name="Whitman W."/>
        </authorList>
    </citation>
    <scope>NUCLEOTIDE SEQUENCE [LARGE SCALE GENOMIC DNA]</scope>
    <source>
        <strain evidence="7 8">KA25</strain>
    </source>
</reference>
<evidence type="ECO:0000256" key="3">
    <source>
        <dbReference type="ARBA" id="ARBA00022603"/>
    </source>
</evidence>